<feature type="domain" description="RNase H type-1" evidence="1">
    <location>
        <begin position="449"/>
        <end position="507"/>
    </location>
</feature>
<reference evidence="2" key="1">
    <citation type="submission" date="2021-02" db="EMBL/GenBank/DDBJ databases">
        <authorList>
            <person name="Palmer J.M."/>
        </authorList>
    </citation>
    <scope>NUCLEOTIDE SEQUENCE</scope>
    <source>
        <strain evidence="2">SCRP734</strain>
    </source>
</reference>
<dbReference type="OrthoDB" id="89493at2759"/>
<gene>
    <name evidence="2" type="ORF">PHYPSEUDO_012865</name>
</gene>
<organism evidence="2 3">
    <name type="scientific">Phytophthora pseudosyringae</name>
    <dbReference type="NCBI Taxonomy" id="221518"/>
    <lineage>
        <taxon>Eukaryota</taxon>
        <taxon>Sar</taxon>
        <taxon>Stramenopiles</taxon>
        <taxon>Oomycota</taxon>
        <taxon>Peronosporomycetes</taxon>
        <taxon>Peronosporales</taxon>
        <taxon>Peronosporaceae</taxon>
        <taxon>Phytophthora</taxon>
    </lineage>
</organism>
<dbReference type="AlphaFoldDB" id="A0A8T1V8V6"/>
<evidence type="ECO:0000313" key="3">
    <source>
        <dbReference type="Proteomes" id="UP000694044"/>
    </source>
</evidence>
<evidence type="ECO:0000313" key="2">
    <source>
        <dbReference type="EMBL" id="KAG7376700.1"/>
    </source>
</evidence>
<dbReference type="GO" id="GO:0004523">
    <property type="term" value="F:RNA-DNA hybrid ribonuclease activity"/>
    <property type="evidence" value="ECO:0007669"/>
    <property type="project" value="InterPro"/>
</dbReference>
<sequence length="507" mass="56526">MKDITAPADVFTRRRSPVSRSMLARTGRLSGRHAQGDRGQYKKNSRCIDHAKIVGQEILEKINNVYLNLGLFTTRLQPADVNWVSGEDARSLLLALLSHYPDMIYPARCQDLRQKAVPLDHPITASVRPAEQRGNGMVVSLKGTGRGPHTEVHASSARAALAAPKEYAGTEVDILGLHPHPQLSRLVCLWAGGRRWRQTRSHYKKAAQTTVRLDGRTAKWVKDDAVIATALGRVQWKDIRRITGATAWGEQILYRLKHRALSNWDPTNDRIGCPIEECLHPVATPAHTFWDCPGAAQLWQLVQAPWRVLGATADTIQARNIFSLELAVVPPALWQILDELYHHLPEEEREDVRRHVHGVMQHCWNIGVVVMLQAIWKRRCRYRDTYEDATAERALALLQGRLRTAYLTIRLTTLSTTRQPAHHMAAKVCRTALTQTSSHSLGGLTPTTEREQLVLFFDGGSRGNPGPGGSGSAIVKIGGTPCAPTILWMASVSYAHKTTNNIAKRRL</sequence>
<dbReference type="EMBL" id="JAGDFM010000637">
    <property type="protein sequence ID" value="KAG7376700.1"/>
    <property type="molecule type" value="Genomic_DNA"/>
</dbReference>
<keyword evidence="3" id="KW-1185">Reference proteome</keyword>
<evidence type="ECO:0000259" key="1">
    <source>
        <dbReference type="PROSITE" id="PS50879"/>
    </source>
</evidence>
<dbReference type="GO" id="GO:0003676">
    <property type="term" value="F:nucleic acid binding"/>
    <property type="evidence" value="ECO:0007669"/>
    <property type="project" value="InterPro"/>
</dbReference>
<proteinExistence type="predicted"/>
<protein>
    <recommendedName>
        <fullName evidence="1">RNase H type-1 domain-containing protein</fullName>
    </recommendedName>
</protein>
<dbReference type="Proteomes" id="UP000694044">
    <property type="component" value="Unassembled WGS sequence"/>
</dbReference>
<accession>A0A8T1V8V6</accession>
<name>A0A8T1V8V6_9STRA</name>
<comment type="caution">
    <text evidence="2">The sequence shown here is derived from an EMBL/GenBank/DDBJ whole genome shotgun (WGS) entry which is preliminary data.</text>
</comment>
<dbReference type="PROSITE" id="PS50879">
    <property type="entry name" value="RNASE_H_1"/>
    <property type="match status" value="1"/>
</dbReference>
<dbReference type="InterPro" id="IPR002156">
    <property type="entry name" value="RNaseH_domain"/>
</dbReference>